<sequence length="82" mass="9221">MPPASNKHLYWMNVEDFTNVLPIDESLNGTLRDNMLNGEIFHGVHEVQAIMNQWASEVNTIRRHSVLGYQPPALEAGFALSS</sequence>
<feature type="domain" description="Integrase catalytic" evidence="1">
    <location>
        <begin position="25"/>
        <end position="72"/>
    </location>
</feature>
<dbReference type="Pfam" id="PF13683">
    <property type="entry name" value="rve_3"/>
    <property type="match status" value="1"/>
</dbReference>
<dbReference type="InterPro" id="IPR001584">
    <property type="entry name" value="Integrase_cat-core"/>
</dbReference>
<protein>
    <submittedName>
        <fullName evidence="2">Integrase core domain-containing protein</fullName>
    </submittedName>
</protein>
<name>A0A1I4RKL1_9PROT</name>
<proteinExistence type="predicted"/>
<dbReference type="AlphaFoldDB" id="A0A1I4RKL1"/>
<accession>A0A1I4RKL1</accession>
<keyword evidence="3" id="KW-1185">Reference proteome</keyword>
<gene>
    <name evidence="2" type="ORF">SAMN05421863_103340</name>
</gene>
<dbReference type="GO" id="GO:0015074">
    <property type="term" value="P:DNA integration"/>
    <property type="evidence" value="ECO:0007669"/>
    <property type="project" value="InterPro"/>
</dbReference>
<evidence type="ECO:0000313" key="2">
    <source>
        <dbReference type="EMBL" id="SFM52759.1"/>
    </source>
</evidence>
<dbReference type="EMBL" id="FOUB01000033">
    <property type="protein sequence ID" value="SFM52759.1"/>
    <property type="molecule type" value="Genomic_DNA"/>
</dbReference>
<reference evidence="3" key="1">
    <citation type="submission" date="2016-10" db="EMBL/GenBank/DDBJ databases">
        <authorList>
            <person name="Varghese N."/>
            <person name="Submissions S."/>
        </authorList>
    </citation>
    <scope>NUCLEOTIDE SEQUENCE [LARGE SCALE GENOMIC DNA]</scope>
    <source>
        <strain evidence="3">Nm44</strain>
    </source>
</reference>
<organism evidence="2 3">
    <name type="scientific">Nitrosomonas communis</name>
    <dbReference type="NCBI Taxonomy" id="44574"/>
    <lineage>
        <taxon>Bacteria</taxon>
        <taxon>Pseudomonadati</taxon>
        <taxon>Pseudomonadota</taxon>
        <taxon>Betaproteobacteria</taxon>
        <taxon>Nitrosomonadales</taxon>
        <taxon>Nitrosomonadaceae</taxon>
        <taxon>Nitrosomonas</taxon>
    </lineage>
</organism>
<evidence type="ECO:0000313" key="3">
    <source>
        <dbReference type="Proteomes" id="UP000183287"/>
    </source>
</evidence>
<evidence type="ECO:0000259" key="1">
    <source>
        <dbReference type="Pfam" id="PF13683"/>
    </source>
</evidence>
<dbReference type="Proteomes" id="UP000183287">
    <property type="component" value="Unassembled WGS sequence"/>
</dbReference>